<evidence type="ECO:0000256" key="3">
    <source>
        <dbReference type="ARBA" id="ARBA00022692"/>
    </source>
</evidence>
<evidence type="ECO:0000256" key="4">
    <source>
        <dbReference type="ARBA" id="ARBA00022989"/>
    </source>
</evidence>
<feature type="transmembrane region" description="Helical" evidence="6">
    <location>
        <begin position="151"/>
        <end position="170"/>
    </location>
</feature>
<comment type="subcellular location">
    <subcellularLocation>
        <location evidence="2">Membrane</location>
        <topology evidence="2">Multi-pass membrane protein</topology>
    </subcellularLocation>
</comment>
<keyword evidence="5 6" id="KW-0472">Membrane</keyword>
<dbReference type="PANTHER" id="PTHR47354">
    <property type="entry name" value="NADH OXIDOREDUCTASE HCR"/>
    <property type="match status" value="1"/>
</dbReference>
<evidence type="ECO:0000313" key="8">
    <source>
        <dbReference type="EMBL" id="MFI7588224.1"/>
    </source>
</evidence>
<comment type="cofactor">
    <cofactor evidence="1">
        <name>FAD</name>
        <dbReference type="ChEBI" id="CHEBI:57692"/>
    </cofactor>
</comment>
<comment type="caution">
    <text evidence="8">The sequence shown here is derived from an EMBL/GenBank/DDBJ whole genome shotgun (WGS) entry which is preliminary data.</text>
</comment>
<dbReference type="InterPro" id="IPR013130">
    <property type="entry name" value="Fe3_Rdtase_TM_dom"/>
</dbReference>
<evidence type="ECO:0000256" key="2">
    <source>
        <dbReference type="ARBA" id="ARBA00004141"/>
    </source>
</evidence>
<organism evidence="8 9">
    <name type="scientific">Spongisporangium articulatum</name>
    <dbReference type="NCBI Taxonomy" id="3362603"/>
    <lineage>
        <taxon>Bacteria</taxon>
        <taxon>Bacillati</taxon>
        <taxon>Actinomycetota</taxon>
        <taxon>Actinomycetes</taxon>
        <taxon>Kineosporiales</taxon>
        <taxon>Kineosporiaceae</taxon>
        <taxon>Spongisporangium</taxon>
    </lineage>
</organism>
<evidence type="ECO:0000259" key="7">
    <source>
        <dbReference type="PROSITE" id="PS51384"/>
    </source>
</evidence>
<gene>
    <name evidence="8" type="ORF">ACIB24_14240</name>
</gene>
<dbReference type="Pfam" id="PF08022">
    <property type="entry name" value="FAD_binding_8"/>
    <property type="match status" value="1"/>
</dbReference>
<evidence type="ECO:0000256" key="5">
    <source>
        <dbReference type="ARBA" id="ARBA00023136"/>
    </source>
</evidence>
<dbReference type="Gene3D" id="2.40.30.10">
    <property type="entry name" value="Translation factors"/>
    <property type="match status" value="1"/>
</dbReference>
<dbReference type="Pfam" id="PF01794">
    <property type="entry name" value="Ferric_reduct"/>
    <property type="match status" value="1"/>
</dbReference>
<keyword evidence="9" id="KW-1185">Reference proteome</keyword>
<dbReference type="InterPro" id="IPR013112">
    <property type="entry name" value="FAD-bd_8"/>
</dbReference>
<reference evidence="8 9" key="1">
    <citation type="submission" date="2024-10" db="EMBL/GenBank/DDBJ databases">
        <title>The Natural Products Discovery Center: Release of the First 8490 Sequenced Strains for Exploring Actinobacteria Biosynthetic Diversity.</title>
        <authorList>
            <person name="Kalkreuter E."/>
            <person name="Kautsar S.A."/>
            <person name="Yang D."/>
            <person name="Bader C.D."/>
            <person name="Teijaro C.N."/>
            <person name="Fluegel L."/>
            <person name="Davis C.M."/>
            <person name="Simpson J.R."/>
            <person name="Lauterbach L."/>
            <person name="Steele A.D."/>
            <person name="Gui C."/>
            <person name="Meng S."/>
            <person name="Li G."/>
            <person name="Viehrig K."/>
            <person name="Ye F."/>
            <person name="Su P."/>
            <person name="Kiefer A.F."/>
            <person name="Nichols A."/>
            <person name="Cepeda A.J."/>
            <person name="Yan W."/>
            <person name="Fan B."/>
            <person name="Jiang Y."/>
            <person name="Adhikari A."/>
            <person name="Zheng C.-J."/>
            <person name="Schuster L."/>
            <person name="Cowan T.M."/>
            <person name="Smanski M.J."/>
            <person name="Chevrette M.G."/>
            <person name="De Carvalho L.P.S."/>
            <person name="Shen B."/>
        </authorList>
    </citation>
    <scope>NUCLEOTIDE SEQUENCE [LARGE SCALE GENOMIC DNA]</scope>
    <source>
        <strain evidence="8 9">NPDC049639</strain>
    </source>
</reference>
<dbReference type="InterPro" id="IPR001433">
    <property type="entry name" value="OxRdtase_FAD/NAD-bd"/>
</dbReference>
<proteinExistence type="predicted"/>
<evidence type="ECO:0000256" key="1">
    <source>
        <dbReference type="ARBA" id="ARBA00001974"/>
    </source>
</evidence>
<evidence type="ECO:0000313" key="9">
    <source>
        <dbReference type="Proteomes" id="UP001612915"/>
    </source>
</evidence>
<keyword evidence="3 6" id="KW-0812">Transmembrane</keyword>
<sequence length="445" mass="48515">MLATLTHRIARLTVGTLVPVALLVPLALSVDAAPTGRPFLELGLTTGVLAASCLLLTVLAASRIRFLSKAFGIDTVLAGHRWLGGATLALVLAHVALVVADDPGRNVGLLLVVDAPARARAATVATACLLLIWLSTLLRRRLRIRYEWWRAVHAVLTAGALVLTGLHVWWLRHLIQDPAMRAWYFATSGLLLAVLTNRWLLRPLRGARFDYVVERLYRESPDVWTVALRPRHPWRRGLRFQPGQFAWISVAGRTSRWDDHPFSIASSAAARRRLEFTIRDAGDFTHGVGGLAPGTRVRVDGPHGSFTAGAPRAPHLLLVAGGVGITPMMSMLRTLSSREERLPGLLVVAARHEHDLLFRDELAWLARRLGLEVVEVLSAPGPGWRGPTGRVDAALLASLIRTRRRRIGLEVHVCGPDGMVTAVRGAAEQLGVPAARVHAEQFSAV</sequence>
<dbReference type="PRINTS" id="PR00410">
    <property type="entry name" value="PHEHYDRXLASE"/>
</dbReference>
<dbReference type="InterPro" id="IPR017938">
    <property type="entry name" value="Riboflavin_synthase-like_b-brl"/>
</dbReference>
<name>A0ABW8APB2_9ACTN</name>
<dbReference type="InterPro" id="IPR001709">
    <property type="entry name" value="Flavoprot_Pyr_Nucl_cyt_Rdtase"/>
</dbReference>
<feature type="domain" description="FAD-binding FR-type" evidence="7">
    <location>
        <begin position="206"/>
        <end position="309"/>
    </location>
</feature>
<dbReference type="InterPro" id="IPR017927">
    <property type="entry name" value="FAD-bd_FR_type"/>
</dbReference>
<dbReference type="EMBL" id="JBITLV010000004">
    <property type="protein sequence ID" value="MFI7588224.1"/>
    <property type="molecule type" value="Genomic_DNA"/>
</dbReference>
<dbReference type="SUPFAM" id="SSF63380">
    <property type="entry name" value="Riboflavin synthase domain-like"/>
    <property type="match status" value="1"/>
</dbReference>
<feature type="transmembrane region" description="Helical" evidence="6">
    <location>
        <begin position="82"/>
        <end position="100"/>
    </location>
</feature>
<dbReference type="Gene3D" id="3.40.50.80">
    <property type="entry name" value="Nucleotide-binding domain of ferredoxin-NADP reductase (FNR) module"/>
    <property type="match status" value="1"/>
</dbReference>
<dbReference type="RefSeq" id="WP_398281399.1">
    <property type="nucleotide sequence ID" value="NZ_JBITLV010000004.1"/>
</dbReference>
<dbReference type="PANTHER" id="PTHR47354:SF5">
    <property type="entry name" value="PROTEIN RFBI"/>
    <property type="match status" value="1"/>
</dbReference>
<feature type="transmembrane region" description="Helical" evidence="6">
    <location>
        <begin position="120"/>
        <end position="139"/>
    </location>
</feature>
<dbReference type="Pfam" id="PF00175">
    <property type="entry name" value="NAD_binding_1"/>
    <property type="match status" value="1"/>
</dbReference>
<dbReference type="Proteomes" id="UP001612915">
    <property type="component" value="Unassembled WGS sequence"/>
</dbReference>
<feature type="transmembrane region" description="Helical" evidence="6">
    <location>
        <begin position="42"/>
        <end position="61"/>
    </location>
</feature>
<protein>
    <submittedName>
        <fullName evidence="8">Ferric reductase-like transmembrane domain-containing protein</fullName>
    </submittedName>
</protein>
<accession>A0ABW8APB2</accession>
<keyword evidence="4 6" id="KW-1133">Transmembrane helix</keyword>
<dbReference type="InterPro" id="IPR039261">
    <property type="entry name" value="FNR_nucleotide-bd"/>
</dbReference>
<dbReference type="PROSITE" id="PS51384">
    <property type="entry name" value="FAD_FR"/>
    <property type="match status" value="1"/>
</dbReference>
<feature type="transmembrane region" description="Helical" evidence="6">
    <location>
        <begin position="182"/>
        <end position="201"/>
    </location>
</feature>
<dbReference type="CDD" id="cd06198">
    <property type="entry name" value="FNR_like_3"/>
    <property type="match status" value="1"/>
</dbReference>
<evidence type="ECO:0000256" key="6">
    <source>
        <dbReference type="SAM" id="Phobius"/>
    </source>
</evidence>
<dbReference type="PRINTS" id="PR00371">
    <property type="entry name" value="FPNCR"/>
</dbReference>
<dbReference type="SUPFAM" id="SSF52343">
    <property type="entry name" value="Ferredoxin reductase-like, C-terminal NADP-linked domain"/>
    <property type="match status" value="1"/>
</dbReference>
<dbReference type="InterPro" id="IPR050415">
    <property type="entry name" value="MRET"/>
</dbReference>